<feature type="compositionally biased region" description="Basic residues" evidence="5">
    <location>
        <begin position="1"/>
        <end position="13"/>
    </location>
</feature>
<dbReference type="EMBL" id="JALJOS010000080">
    <property type="protein sequence ID" value="KAK9816298.1"/>
    <property type="molecule type" value="Genomic_DNA"/>
</dbReference>
<feature type="compositionally biased region" description="Basic residues" evidence="5">
    <location>
        <begin position="73"/>
        <end position="89"/>
    </location>
</feature>
<feature type="region of interest" description="Disordered" evidence="5">
    <location>
        <begin position="1"/>
        <end position="98"/>
    </location>
</feature>
<dbReference type="PANTHER" id="PTHR13093">
    <property type="entry name" value="ZINC FINGER HIT DOMAIN CONTAINING PROTEIN 1"/>
    <property type="match status" value="1"/>
</dbReference>
<keyword evidence="3" id="KW-0862">Zinc</keyword>
<evidence type="ECO:0000259" key="6">
    <source>
        <dbReference type="PROSITE" id="PS51083"/>
    </source>
</evidence>
<organism evidence="7 8">
    <name type="scientific">Apatococcus lobatus</name>
    <dbReference type="NCBI Taxonomy" id="904363"/>
    <lineage>
        <taxon>Eukaryota</taxon>
        <taxon>Viridiplantae</taxon>
        <taxon>Chlorophyta</taxon>
        <taxon>core chlorophytes</taxon>
        <taxon>Trebouxiophyceae</taxon>
        <taxon>Chlorellales</taxon>
        <taxon>Chlorellaceae</taxon>
        <taxon>Apatococcus</taxon>
    </lineage>
</organism>
<accession>A0AAW1Q5Y6</accession>
<sequence>MSGARPSKRRSTRDKKTSQRVGLVDKAERQQAASARLDRLEDDQDAGEALGHLSDDEFRLDDSDEGAQIGEGRKRKKGGKRPGVKRKTRGQLAEHRGPKAFSTLLDEAELEDAPEDGLSYLTAAAASSVYPARKWCSVCGFAATYKCVRCGSQCCSRKCFGTHTETRCLKFTM</sequence>
<name>A0AAW1Q5Y6_9CHLO</name>
<evidence type="ECO:0000256" key="3">
    <source>
        <dbReference type="ARBA" id="ARBA00022833"/>
    </source>
</evidence>
<proteinExistence type="predicted"/>
<gene>
    <name evidence="7" type="ORF">WJX74_002342</name>
</gene>
<dbReference type="InterPro" id="IPR039723">
    <property type="entry name" value="Vps71/ZNHIT1"/>
</dbReference>
<dbReference type="GO" id="GO:0008270">
    <property type="term" value="F:zinc ion binding"/>
    <property type="evidence" value="ECO:0007669"/>
    <property type="project" value="UniProtKB-UniRule"/>
</dbReference>
<evidence type="ECO:0000256" key="2">
    <source>
        <dbReference type="ARBA" id="ARBA00022771"/>
    </source>
</evidence>
<evidence type="ECO:0000256" key="1">
    <source>
        <dbReference type="ARBA" id="ARBA00022723"/>
    </source>
</evidence>
<keyword evidence="8" id="KW-1185">Reference proteome</keyword>
<keyword evidence="1" id="KW-0479">Metal-binding</keyword>
<reference evidence="7 8" key="1">
    <citation type="journal article" date="2024" name="Nat. Commun.">
        <title>Phylogenomics reveals the evolutionary origins of lichenization in chlorophyte algae.</title>
        <authorList>
            <person name="Puginier C."/>
            <person name="Libourel C."/>
            <person name="Otte J."/>
            <person name="Skaloud P."/>
            <person name="Haon M."/>
            <person name="Grisel S."/>
            <person name="Petersen M."/>
            <person name="Berrin J.G."/>
            <person name="Delaux P.M."/>
            <person name="Dal Grande F."/>
            <person name="Keller J."/>
        </authorList>
    </citation>
    <scope>NUCLEOTIDE SEQUENCE [LARGE SCALE GENOMIC DNA]</scope>
    <source>
        <strain evidence="7 8">SAG 2145</strain>
    </source>
</reference>
<evidence type="ECO:0000313" key="8">
    <source>
        <dbReference type="Proteomes" id="UP001438707"/>
    </source>
</evidence>
<dbReference type="GO" id="GO:0006338">
    <property type="term" value="P:chromatin remodeling"/>
    <property type="evidence" value="ECO:0007669"/>
    <property type="project" value="InterPro"/>
</dbReference>
<dbReference type="InterPro" id="IPR007529">
    <property type="entry name" value="Znf_HIT"/>
</dbReference>
<feature type="domain" description="HIT-type" evidence="6">
    <location>
        <begin position="136"/>
        <end position="168"/>
    </location>
</feature>
<evidence type="ECO:0000313" key="7">
    <source>
        <dbReference type="EMBL" id="KAK9816298.1"/>
    </source>
</evidence>
<evidence type="ECO:0000256" key="4">
    <source>
        <dbReference type="PROSITE-ProRule" id="PRU00453"/>
    </source>
</evidence>
<protein>
    <recommendedName>
        <fullName evidence="6">HIT-type domain-containing protein</fullName>
    </recommendedName>
</protein>
<dbReference type="PROSITE" id="PS51083">
    <property type="entry name" value="ZF_HIT"/>
    <property type="match status" value="1"/>
</dbReference>
<dbReference type="CDD" id="cd21437">
    <property type="entry name" value="zf-HIT_ZNHIT1_like"/>
    <property type="match status" value="1"/>
</dbReference>
<evidence type="ECO:0000256" key="5">
    <source>
        <dbReference type="SAM" id="MobiDB-lite"/>
    </source>
</evidence>
<dbReference type="GO" id="GO:0005634">
    <property type="term" value="C:nucleus"/>
    <property type="evidence" value="ECO:0007669"/>
    <property type="project" value="UniProtKB-ARBA"/>
</dbReference>
<keyword evidence="2 4" id="KW-0863">Zinc-finger</keyword>
<dbReference type="AlphaFoldDB" id="A0AAW1Q5Y6"/>
<dbReference type="Proteomes" id="UP001438707">
    <property type="component" value="Unassembled WGS sequence"/>
</dbReference>
<comment type="caution">
    <text evidence="7">The sequence shown here is derived from an EMBL/GenBank/DDBJ whole genome shotgun (WGS) entry which is preliminary data.</text>
</comment>